<comment type="caution">
    <text evidence="1">The sequence shown here is derived from an EMBL/GenBank/DDBJ whole genome shotgun (WGS) entry which is preliminary data.</text>
</comment>
<evidence type="ECO:0008006" key="3">
    <source>
        <dbReference type="Google" id="ProtNLM"/>
    </source>
</evidence>
<organism evidence="1 2">
    <name type="scientific">Zestomonas insulae</name>
    <dbReference type="NCBI Taxonomy" id="2809017"/>
    <lineage>
        <taxon>Bacteria</taxon>
        <taxon>Pseudomonadati</taxon>
        <taxon>Pseudomonadota</taxon>
        <taxon>Gammaproteobacteria</taxon>
        <taxon>Pseudomonadales</taxon>
        <taxon>Pseudomonadaceae</taxon>
        <taxon>Zestomonas</taxon>
    </lineage>
</organism>
<proteinExistence type="predicted"/>
<gene>
    <name evidence="1" type="ORF">JQX08_15735</name>
</gene>
<reference evidence="1 2" key="1">
    <citation type="submission" date="2021-02" db="EMBL/GenBank/DDBJ databases">
        <authorList>
            <person name="Lee D.-H."/>
        </authorList>
    </citation>
    <scope>NUCLEOTIDE SEQUENCE [LARGE SCALE GENOMIC DNA]</scope>
    <source>
        <strain evidence="1 2">UL073</strain>
    </source>
</reference>
<accession>A0ABS2IGF7</accession>
<protein>
    <recommendedName>
        <fullName evidence="3">Lipoprotein</fullName>
    </recommendedName>
</protein>
<dbReference type="Proteomes" id="UP000717995">
    <property type="component" value="Unassembled WGS sequence"/>
</dbReference>
<evidence type="ECO:0000313" key="1">
    <source>
        <dbReference type="EMBL" id="MBM7062161.1"/>
    </source>
</evidence>
<sequence>MNRFLPLAACLIALGGCVSNDQYLAENQEAAVKATATRAAFELNCKDVTPTVLTSKVAQLRFGYERTEYTIGVRGCGKQAVYLTYCLNPDDCNAFSDTARVHKN</sequence>
<name>A0ABS2IGF7_9GAMM</name>
<evidence type="ECO:0000313" key="2">
    <source>
        <dbReference type="Proteomes" id="UP000717995"/>
    </source>
</evidence>
<dbReference type="RefSeq" id="WP_205349341.1">
    <property type="nucleotide sequence ID" value="NZ_JAFEUP010000004.1"/>
</dbReference>
<keyword evidence="2" id="KW-1185">Reference proteome</keyword>
<dbReference type="PROSITE" id="PS51257">
    <property type="entry name" value="PROKAR_LIPOPROTEIN"/>
    <property type="match status" value="1"/>
</dbReference>
<dbReference type="EMBL" id="JAFEUP010000004">
    <property type="protein sequence ID" value="MBM7062161.1"/>
    <property type="molecule type" value="Genomic_DNA"/>
</dbReference>